<keyword evidence="3 6" id="KW-0812">Transmembrane</keyword>
<feature type="transmembrane region" description="Helical" evidence="6">
    <location>
        <begin position="188"/>
        <end position="207"/>
    </location>
</feature>
<dbReference type="PANTHER" id="PTHR31123">
    <property type="entry name" value="ACCUMULATION OF DYADS PROTEIN 2-RELATED"/>
    <property type="match status" value="1"/>
</dbReference>
<evidence type="ECO:0000256" key="6">
    <source>
        <dbReference type="SAM" id="Phobius"/>
    </source>
</evidence>
<organism evidence="7 8">
    <name type="scientific">Hohenbuehelia grisea</name>
    <dbReference type="NCBI Taxonomy" id="104357"/>
    <lineage>
        <taxon>Eukaryota</taxon>
        <taxon>Fungi</taxon>
        <taxon>Dikarya</taxon>
        <taxon>Basidiomycota</taxon>
        <taxon>Agaricomycotina</taxon>
        <taxon>Agaricomycetes</taxon>
        <taxon>Agaricomycetidae</taxon>
        <taxon>Agaricales</taxon>
        <taxon>Pleurotineae</taxon>
        <taxon>Pleurotaceae</taxon>
        <taxon>Hohenbuehelia</taxon>
    </lineage>
</organism>
<accession>A0ABR3JTI0</accession>
<dbReference type="InterPro" id="IPR000791">
    <property type="entry name" value="Gpr1/Fun34/SatP-like"/>
</dbReference>
<dbReference type="NCBIfam" id="NF038013">
    <property type="entry name" value="AceTr_1"/>
    <property type="match status" value="1"/>
</dbReference>
<reference evidence="8" key="1">
    <citation type="submission" date="2024-06" db="EMBL/GenBank/DDBJ databases">
        <title>Multi-omics analyses provide insights into the biosynthesis of the anticancer antibiotic pleurotin in Hohenbuehelia grisea.</title>
        <authorList>
            <person name="Weaver J.A."/>
            <person name="Alberti F."/>
        </authorList>
    </citation>
    <scope>NUCLEOTIDE SEQUENCE [LARGE SCALE GENOMIC DNA]</scope>
    <source>
        <strain evidence="8">T-177</strain>
    </source>
</reference>
<evidence type="ECO:0000256" key="1">
    <source>
        <dbReference type="ARBA" id="ARBA00004141"/>
    </source>
</evidence>
<dbReference type="EMBL" id="JASNQZ010000003">
    <property type="protein sequence ID" value="KAL0959180.1"/>
    <property type="molecule type" value="Genomic_DNA"/>
</dbReference>
<feature type="transmembrane region" description="Helical" evidence="6">
    <location>
        <begin position="33"/>
        <end position="54"/>
    </location>
</feature>
<comment type="subcellular location">
    <subcellularLocation>
        <location evidence="1">Membrane</location>
        <topology evidence="1">Multi-pass membrane protein</topology>
    </subcellularLocation>
</comment>
<feature type="transmembrane region" description="Helical" evidence="6">
    <location>
        <begin position="128"/>
        <end position="148"/>
    </location>
</feature>
<evidence type="ECO:0000256" key="5">
    <source>
        <dbReference type="ARBA" id="ARBA00023136"/>
    </source>
</evidence>
<dbReference type="Pfam" id="PF01184">
    <property type="entry name" value="Gpr1_Fun34_YaaH"/>
    <property type="match status" value="1"/>
</dbReference>
<evidence type="ECO:0000256" key="3">
    <source>
        <dbReference type="ARBA" id="ARBA00022692"/>
    </source>
</evidence>
<evidence type="ECO:0000313" key="8">
    <source>
        <dbReference type="Proteomes" id="UP001556367"/>
    </source>
</evidence>
<feature type="transmembrane region" description="Helical" evidence="6">
    <location>
        <begin position="155"/>
        <end position="176"/>
    </location>
</feature>
<dbReference type="PANTHER" id="PTHR31123:SF1">
    <property type="entry name" value="ACCUMULATION OF DYADS PROTEIN 2-RELATED"/>
    <property type="match status" value="1"/>
</dbReference>
<proteinExistence type="inferred from homology"/>
<sequence length="231" mass="24746">MSLTDIESGISTPAAATYAENRSSLYHSPRRQFGNATPLGLFAFASSVLIGSLYNLRVKGVMHGNAMIGHSLFCGGLAQILAGMWQFACGNTPGGTIATLYGTYNMSYAYIFIPSSGILAAYTDPSEFGAAVGTFVLAWALIAFFLLIGQLRTNFCTVFMGSVNVMSFSFLSASYFHPERTGLLRTSGSLGLIVAFFAFYIGLSELLRADKTHFIRLPLGVFGGKRASKTS</sequence>
<gene>
    <name evidence="7" type="ORF">HGRIS_014461</name>
</gene>
<keyword evidence="8" id="KW-1185">Reference proteome</keyword>
<feature type="transmembrane region" description="Helical" evidence="6">
    <location>
        <begin position="100"/>
        <end position="122"/>
    </location>
</feature>
<keyword evidence="4 6" id="KW-1133">Transmembrane helix</keyword>
<name>A0ABR3JTI0_9AGAR</name>
<evidence type="ECO:0000313" key="7">
    <source>
        <dbReference type="EMBL" id="KAL0959180.1"/>
    </source>
</evidence>
<dbReference type="Proteomes" id="UP001556367">
    <property type="component" value="Unassembled WGS sequence"/>
</dbReference>
<evidence type="ECO:0000256" key="2">
    <source>
        <dbReference type="ARBA" id="ARBA00005587"/>
    </source>
</evidence>
<comment type="caution">
    <text evidence="7">The sequence shown here is derived from an EMBL/GenBank/DDBJ whole genome shotgun (WGS) entry which is preliminary data.</text>
</comment>
<evidence type="ECO:0000256" key="4">
    <source>
        <dbReference type="ARBA" id="ARBA00022989"/>
    </source>
</evidence>
<dbReference type="InterPro" id="IPR051633">
    <property type="entry name" value="AceTr"/>
</dbReference>
<protein>
    <submittedName>
        <fullName evidence="7">Uncharacterized protein</fullName>
    </submittedName>
</protein>
<comment type="similarity">
    <text evidence="2">Belongs to the acetate uptake transporter (AceTr) (TC 2.A.96) family.</text>
</comment>
<feature type="transmembrane region" description="Helical" evidence="6">
    <location>
        <begin position="66"/>
        <end position="88"/>
    </location>
</feature>
<keyword evidence="5 6" id="KW-0472">Membrane</keyword>